<dbReference type="PANTHER" id="PTHR42788">
    <property type="entry name" value="TAURINE IMPORT ATP-BINDING PROTEIN-RELATED"/>
    <property type="match status" value="1"/>
</dbReference>
<dbReference type="InterPro" id="IPR050166">
    <property type="entry name" value="ABC_transporter_ATP-bind"/>
</dbReference>
<proteinExistence type="inferred from homology"/>
<evidence type="ECO:0000313" key="7">
    <source>
        <dbReference type="Proteomes" id="UP000219182"/>
    </source>
</evidence>
<dbReference type="AlphaFoldDB" id="A0A2A6FMX5"/>
<dbReference type="Pfam" id="PF00005">
    <property type="entry name" value="ABC_tran"/>
    <property type="match status" value="1"/>
</dbReference>
<dbReference type="SMART" id="SM00382">
    <property type="entry name" value="AAA"/>
    <property type="match status" value="1"/>
</dbReference>
<evidence type="ECO:0000256" key="2">
    <source>
        <dbReference type="ARBA" id="ARBA00022448"/>
    </source>
</evidence>
<dbReference type="InterPro" id="IPR017871">
    <property type="entry name" value="ABC_transporter-like_CS"/>
</dbReference>
<dbReference type="PANTHER" id="PTHR42788:SF13">
    <property type="entry name" value="ALIPHATIC SULFONATES IMPORT ATP-BINDING PROTEIN SSUB"/>
    <property type="match status" value="1"/>
</dbReference>
<protein>
    <submittedName>
        <fullName evidence="6">ABC transporter ATP-binding protein</fullName>
    </submittedName>
</protein>
<dbReference type="GO" id="GO:0016887">
    <property type="term" value="F:ATP hydrolysis activity"/>
    <property type="evidence" value="ECO:0007669"/>
    <property type="project" value="InterPro"/>
</dbReference>
<feature type="domain" description="ABC transporter" evidence="5">
    <location>
        <begin position="24"/>
        <end position="259"/>
    </location>
</feature>
<organism evidence="6 7">
    <name type="scientific">Mesorhizobium sanjuanii</name>
    <dbReference type="NCBI Taxonomy" id="2037900"/>
    <lineage>
        <taxon>Bacteria</taxon>
        <taxon>Pseudomonadati</taxon>
        <taxon>Pseudomonadota</taxon>
        <taxon>Alphaproteobacteria</taxon>
        <taxon>Hyphomicrobiales</taxon>
        <taxon>Phyllobacteriaceae</taxon>
        <taxon>Mesorhizobium</taxon>
    </lineage>
</organism>
<gene>
    <name evidence="6" type="ORF">CN311_01590</name>
</gene>
<dbReference type="InterPro" id="IPR003593">
    <property type="entry name" value="AAA+_ATPase"/>
</dbReference>
<dbReference type="RefSeq" id="WP_097571689.1">
    <property type="nucleotide sequence ID" value="NZ_NWQG01000007.1"/>
</dbReference>
<comment type="similarity">
    <text evidence="1">Belongs to the ABC transporter superfamily.</text>
</comment>
<dbReference type="Gene3D" id="3.40.50.300">
    <property type="entry name" value="P-loop containing nucleotide triphosphate hydrolases"/>
    <property type="match status" value="1"/>
</dbReference>
<dbReference type="CDD" id="cd03293">
    <property type="entry name" value="ABC_NrtD_SsuB_transporters"/>
    <property type="match status" value="1"/>
</dbReference>
<keyword evidence="7" id="KW-1185">Reference proteome</keyword>
<keyword evidence="2" id="KW-0813">Transport</keyword>
<dbReference type="InterPro" id="IPR003439">
    <property type="entry name" value="ABC_transporter-like_ATP-bd"/>
</dbReference>
<evidence type="ECO:0000256" key="3">
    <source>
        <dbReference type="ARBA" id="ARBA00022741"/>
    </source>
</evidence>
<dbReference type="PROSITE" id="PS00211">
    <property type="entry name" value="ABC_TRANSPORTER_1"/>
    <property type="match status" value="1"/>
</dbReference>
<sequence>MTTGLPPSPEVVSTTDLKPLAIRARGLDVGYPAKGGVNVVLTGLDLEVREGEFLTIIGPSGCGKSTLLRVVADLLSPAAGSLEVFGDTPAAARRRRDIGFVFQDSTLLPWRTVMENLRLPDEVGRKARAGRPAAEGPDAAELLRMIGLAGRENAYPHQLSGGQRQRVAIARALLSRPRILLMDEPFGALDEITRDRLNDELLGLWQSMRMTILFVTHSVMEAAYLGDRVAILASNPGRLRELEDIRAAKAAAAGPIREDPGFVRSMAHLRAVLRTC</sequence>
<dbReference type="Proteomes" id="UP000219182">
    <property type="component" value="Unassembled WGS sequence"/>
</dbReference>
<evidence type="ECO:0000256" key="4">
    <source>
        <dbReference type="ARBA" id="ARBA00022840"/>
    </source>
</evidence>
<name>A0A2A6FMX5_9HYPH</name>
<dbReference type="EMBL" id="NWQG01000007">
    <property type="protein sequence ID" value="PDQ22818.1"/>
    <property type="molecule type" value="Genomic_DNA"/>
</dbReference>
<dbReference type="SUPFAM" id="SSF52540">
    <property type="entry name" value="P-loop containing nucleoside triphosphate hydrolases"/>
    <property type="match status" value="1"/>
</dbReference>
<accession>A0A2A6FMX5</accession>
<dbReference type="PROSITE" id="PS50893">
    <property type="entry name" value="ABC_TRANSPORTER_2"/>
    <property type="match status" value="1"/>
</dbReference>
<evidence type="ECO:0000256" key="1">
    <source>
        <dbReference type="ARBA" id="ARBA00005417"/>
    </source>
</evidence>
<dbReference type="GO" id="GO:0005524">
    <property type="term" value="F:ATP binding"/>
    <property type="evidence" value="ECO:0007669"/>
    <property type="project" value="UniProtKB-KW"/>
</dbReference>
<reference evidence="6 7" key="1">
    <citation type="submission" date="2017-09" db="EMBL/GenBank/DDBJ databases">
        <title>Mesorhizobum sanjuanii sp. nov. isolated from nodules of Lotus tenuis in saline-alkaline lowlands of Flooding Pampa.</title>
        <authorList>
            <person name="Sannazzaro A.I."/>
            <person name="Torres Tejerizo G.A."/>
            <person name="Fontana F."/>
            <person name="Cumpa Velazquez L.M."/>
            <person name="Hansen L."/>
            <person name="Pistorio M."/>
            <person name="Estrella M.J."/>
        </authorList>
    </citation>
    <scope>NUCLEOTIDE SEQUENCE [LARGE SCALE GENOMIC DNA]</scope>
    <source>
        <strain evidence="6 7">BSA136</strain>
    </source>
</reference>
<dbReference type="InterPro" id="IPR027417">
    <property type="entry name" value="P-loop_NTPase"/>
</dbReference>
<evidence type="ECO:0000313" key="6">
    <source>
        <dbReference type="EMBL" id="PDQ22818.1"/>
    </source>
</evidence>
<evidence type="ECO:0000259" key="5">
    <source>
        <dbReference type="PROSITE" id="PS50893"/>
    </source>
</evidence>
<keyword evidence="4 6" id="KW-0067">ATP-binding</keyword>
<keyword evidence="3" id="KW-0547">Nucleotide-binding</keyword>
<comment type="caution">
    <text evidence="6">The sequence shown here is derived from an EMBL/GenBank/DDBJ whole genome shotgun (WGS) entry which is preliminary data.</text>
</comment>